<reference evidence="13 14" key="1">
    <citation type="submission" date="2020-02" db="EMBL/GenBank/DDBJ databases">
        <title>Aliifodinibius halophilus 2W32, complete genome.</title>
        <authorList>
            <person name="Li Y."/>
            <person name="Wu S."/>
        </authorList>
    </citation>
    <scope>NUCLEOTIDE SEQUENCE [LARGE SCALE GENOMIC DNA]</scope>
    <source>
        <strain evidence="13 14">2W32</strain>
    </source>
</reference>
<evidence type="ECO:0000313" key="14">
    <source>
        <dbReference type="Proteomes" id="UP000479132"/>
    </source>
</evidence>
<dbReference type="EMBL" id="JAALLS010000008">
    <property type="protein sequence ID" value="NGP88240.1"/>
    <property type="molecule type" value="Genomic_DNA"/>
</dbReference>
<feature type="binding site" evidence="10">
    <location>
        <position position="100"/>
    </location>
    <ligand>
        <name>L-glutamate</name>
        <dbReference type="ChEBI" id="CHEBI:29985"/>
    </ligand>
</feature>
<comment type="catalytic activity">
    <reaction evidence="1 11">
        <text>an S-substituted glutathione + H2O = an S-substituted L-cysteinylglycine + L-glutamate</text>
        <dbReference type="Rhea" id="RHEA:59468"/>
        <dbReference type="ChEBI" id="CHEBI:15377"/>
        <dbReference type="ChEBI" id="CHEBI:29985"/>
        <dbReference type="ChEBI" id="CHEBI:90779"/>
        <dbReference type="ChEBI" id="CHEBI:143103"/>
        <dbReference type="EC" id="3.4.19.13"/>
    </reaction>
</comment>
<sequence>MTNRFLTSFFVVCLFLFLPLQSNGQVGSAKSYKNGVIVSAEQRASAIGKEILQQGGNAVDAAVSIQFALAVTLPRAGNIGGGGFMVLHTADGNTRALDFREEAPRKASSDMYLRNGEYIPELSRRGALAVGVPGVVDGMIKGLEYYGRLPLETVMQPAIELAQKGYALSWAQAQSLNSKGEAFKQFKSSSDYFLKENNAPWQEGDLFVQKDLAKTLERIANRGRDGFYSGKTADLIVEEMQNQGGLITYDDLDNYESVWRTPVKASFRGYDLHIMPPPSSGSIAVHQILEMLKPFELKKMEFNSTNYVHLVTETMRRAFADRAYFLGDPDFVDIPQERLLSDSYNKKRMQSFNNDKANSSDEIGHGDIPFLKESSQTTHYSIVDKDGNAVSVTTTLNGSFGSKLAVGGAGFVLNNEMDDFTAEPSEPNMYGLIQGKANAVQPQKRMISSMTPTIVTKNGSICMVLGAAGGPRIITATLQNFLNLAVFGMAPQQAISAPRFHHQWMPDKLYYEEFGLSPDTRNKLSNMGHNLQPRGHIGRAHSIFIDEDGLKYGSADPRAHGSAEGY</sequence>
<dbReference type="Pfam" id="PF01019">
    <property type="entry name" value="G_glu_transpept"/>
    <property type="match status" value="1"/>
</dbReference>
<evidence type="ECO:0000256" key="4">
    <source>
        <dbReference type="ARBA" id="ARBA00022679"/>
    </source>
</evidence>
<dbReference type="InterPro" id="IPR043137">
    <property type="entry name" value="GGT_ssub_C"/>
</dbReference>
<dbReference type="PANTHER" id="PTHR43199">
    <property type="entry name" value="GLUTATHIONE HYDROLASE"/>
    <property type="match status" value="1"/>
</dbReference>
<dbReference type="InterPro" id="IPR055262">
    <property type="entry name" value="GGT_CS"/>
</dbReference>
<evidence type="ECO:0000256" key="9">
    <source>
        <dbReference type="PIRSR" id="PIRSR600101-1"/>
    </source>
</evidence>
<comment type="subunit">
    <text evidence="11">This enzyme consists of two polypeptide chains, which are synthesized in precursor form from a single polypeptide.</text>
</comment>
<evidence type="ECO:0000256" key="5">
    <source>
        <dbReference type="ARBA" id="ARBA00022801"/>
    </source>
</evidence>
<comment type="similarity">
    <text evidence="3 11">Belongs to the gamma-glutamyltransferase family.</text>
</comment>
<dbReference type="EC" id="3.4.19.13" evidence="11"/>
<feature type="binding site" evidence="10">
    <location>
        <position position="419"/>
    </location>
    <ligand>
        <name>L-glutamate</name>
        <dbReference type="ChEBI" id="CHEBI:29985"/>
    </ligand>
</feature>
<dbReference type="InterPro" id="IPR043138">
    <property type="entry name" value="GGT_lsub"/>
</dbReference>
<dbReference type="Gene3D" id="1.10.246.130">
    <property type="match status" value="1"/>
</dbReference>
<feature type="binding site" evidence="10">
    <location>
        <begin position="448"/>
        <end position="449"/>
    </location>
    <ligand>
        <name>L-glutamate</name>
        <dbReference type="ChEBI" id="CHEBI:29985"/>
    </ligand>
</feature>
<feature type="binding site" evidence="10">
    <location>
        <position position="470"/>
    </location>
    <ligand>
        <name>L-glutamate</name>
        <dbReference type="ChEBI" id="CHEBI:29985"/>
    </ligand>
</feature>
<keyword evidence="4 11" id="KW-0808">Transferase</keyword>
<evidence type="ECO:0000256" key="1">
    <source>
        <dbReference type="ARBA" id="ARBA00001049"/>
    </source>
</evidence>
<feature type="chain" id="PRO_5026673540" description="Glutathione hydrolase proenzyme" evidence="12">
    <location>
        <begin position="25"/>
        <end position="566"/>
    </location>
</feature>
<dbReference type="GO" id="GO:0036374">
    <property type="term" value="F:glutathione hydrolase activity"/>
    <property type="evidence" value="ECO:0007669"/>
    <property type="project" value="UniProtKB-UniRule"/>
</dbReference>
<dbReference type="AlphaFoldDB" id="A0A6M1TI00"/>
<dbReference type="InterPro" id="IPR000101">
    <property type="entry name" value="GGT_peptidase"/>
</dbReference>
<dbReference type="InterPro" id="IPR029055">
    <property type="entry name" value="Ntn_hydrolases_N"/>
</dbReference>
<dbReference type="InterPro" id="IPR051792">
    <property type="entry name" value="GGT_bact"/>
</dbReference>
<dbReference type="PROSITE" id="PS00462">
    <property type="entry name" value="G_GLU_TRANSPEPTIDASE"/>
    <property type="match status" value="1"/>
</dbReference>
<dbReference type="GO" id="GO:0006750">
    <property type="term" value="P:glutathione biosynthetic process"/>
    <property type="evidence" value="ECO:0007669"/>
    <property type="project" value="UniProtKB-KW"/>
</dbReference>
<dbReference type="EC" id="2.3.2.2" evidence="11"/>
<organism evidence="13 14">
    <name type="scientific">Fodinibius halophilus</name>
    <dbReference type="NCBI Taxonomy" id="1736908"/>
    <lineage>
        <taxon>Bacteria</taxon>
        <taxon>Pseudomonadati</taxon>
        <taxon>Balneolota</taxon>
        <taxon>Balneolia</taxon>
        <taxon>Balneolales</taxon>
        <taxon>Balneolaceae</taxon>
        <taxon>Fodinibius</taxon>
    </lineage>
</organism>
<dbReference type="GO" id="GO:0006751">
    <property type="term" value="P:glutathione catabolic process"/>
    <property type="evidence" value="ECO:0007669"/>
    <property type="project" value="UniProtKB-UniRule"/>
</dbReference>
<dbReference type="SUPFAM" id="SSF56235">
    <property type="entry name" value="N-terminal nucleophile aminohydrolases (Ntn hydrolases)"/>
    <property type="match status" value="1"/>
</dbReference>
<evidence type="ECO:0000256" key="6">
    <source>
        <dbReference type="ARBA" id="ARBA00023145"/>
    </source>
</evidence>
<dbReference type="NCBIfam" id="TIGR00066">
    <property type="entry name" value="g_glut_trans"/>
    <property type="match status" value="1"/>
</dbReference>
<dbReference type="PRINTS" id="PR01210">
    <property type="entry name" value="GGTRANSPTASE"/>
</dbReference>
<gene>
    <name evidence="13" type="primary">ggt</name>
    <name evidence="13" type="ORF">G3569_07725</name>
</gene>
<evidence type="ECO:0000256" key="2">
    <source>
        <dbReference type="ARBA" id="ARBA00001089"/>
    </source>
</evidence>
<keyword evidence="14" id="KW-1185">Reference proteome</keyword>
<keyword evidence="12" id="KW-0732">Signal</keyword>
<name>A0A6M1TI00_9BACT</name>
<comment type="catalytic activity">
    <reaction evidence="8 11">
        <text>an N-terminal (5-L-glutamyl)-[peptide] + an alpha-amino acid = 5-L-glutamyl amino acid + an N-terminal L-alpha-aminoacyl-[peptide]</text>
        <dbReference type="Rhea" id="RHEA:23904"/>
        <dbReference type="Rhea" id="RHEA-COMP:9780"/>
        <dbReference type="Rhea" id="RHEA-COMP:9795"/>
        <dbReference type="ChEBI" id="CHEBI:77644"/>
        <dbReference type="ChEBI" id="CHEBI:78597"/>
        <dbReference type="ChEBI" id="CHEBI:78599"/>
        <dbReference type="ChEBI" id="CHEBI:78608"/>
        <dbReference type="EC" id="2.3.2.2"/>
    </reaction>
</comment>
<feature type="binding site" evidence="10">
    <location>
        <begin position="395"/>
        <end position="397"/>
    </location>
    <ligand>
        <name>L-glutamate</name>
        <dbReference type="ChEBI" id="CHEBI:29985"/>
    </ligand>
</feature>
<evidence type="ECO:0000256" key="3">
    <source>
        <dbReference type="ARBA" id="ARBA00009381"/>
    </source>
</evidence>
<keyword evidence="7 11" id="KW-0012">Acyltransferase</keyword>
<comment type="PTM">
    <text evidence="11">Cleaved by autocatalysis into a large and a small subunit.</text>
</comment>
<evidence type="ECO:0000256" key="10">
    <source>
        <dbReference type="PIRSR" id="PIRSR600101-2"/>
    </source>
</evidence>
<protein>
    <recommendedName>
        <fullName evidence="11">Glutathione hydrolase proenzyme</fullName>
        <ecNumber evidence="11">2.3.2.2</ecNumber>
        <ecNumber evidence="11">3.4.19.13</ecNumber>
    </recommendedName>
    <component>
        <recommendedName>
            <fullName evidence="11">Glutathione hydrolase large chain</fullName>
        </recommendedName>
    </component>
    <component>
        <recommendedName>
            <fullName evidence="11">Glutathione hydrolase small chain</fullName>
        </recommendedName>
    </component>
</protein>
<feature type="active site" description="Nucleophile" evidence="9">
    <location>
        <position position="377"/>
    </location>
</feature>
<dbReference type="PANTHER" id="PTHR43199:SF1">
    <property type="entry name" value="GLUTATHIONE HYDROLASE PROENZYME"/>
    <property type="match status" value="1"/>
</dbReference>
<keyword evidence="6 11" id="KW-0865">Zymogen</keyword>
<evidence type="ECO:0000313" key="13">
    <source>
        <dbReference type="EMBL" id="NGP88240.1"/>
    </source>
</evidence>
<dbReference type="Proteomes" id="UP000479132">
    <property type="component" value="Unassembled WGS sequence"/>
</dbReference>
<dbReference type="GO" id="GO:0103068">
    <property type="term" value="F:leukotriene C4 gamma-glutamyl transferase activity"/>
    <property type="evidence" value="ECO:0007669"/>
    <property type="project" value="UniProtKB-EC"/>
</dbReference>
<comment type="caution">
    <text evidence="13">The sequence shown here is derived from an EMBL/GenBank/DDBJ whole genome shotgun (WGS) entry which is preliminary data.</text>
</comment>
<comment type="pathway">
    <text evidence="11">Sulfur metabolism; glutathione metabolism.</text>
</comment>
<dbReference type="UniPathway" id="UPA00204"/>
<accession>A0A6M1TI00</accession>
<evidence type="ECO:0000256" key="11">
    <source>
        <dbReference type="RuleBase" id="RU368036"/>
    </source>
</evidence>
<keyword evidence="11" id="KW-0317">Glutathione biosynthesis</keyword>
<evidence type="ECO:0000256" key="7">
    <source>
        <dbReference type="ARBA" id="ARBA00023315"/>
    </source>
</evidence>
<dbReference type="Gene3D" id="3.60.20.40">
    <property type="match status" value="1"/>
</dbReference>
<evidence type="ECO:0000256" key="8">
    <source>
        <dbReference type="ARBA" id="ARBA00047417"/>
    </source>
</evidence>
<evidence type="ECO:0000256" key="12">
    <source>
        <dbReference type="SAM" id="SignalP"/>
    </source>
</evidence>
<comment type="catalytic activity">
    <reaction evidence="2 11">
        <text>glutathione + H2O = L-cysteinylglycine + L-glutamate</text>
        <dbReference type="Rhea" id="RHEA:28807"/>
        <dbReference type="ChEBI" id="CHEBI:15377"/>
        <dbReference type="ChEBI" id="CHEBI:29985"/>
        <dbReference type="ChEBI" id="CHEBI:57925"/>
        <dbReference type="ChEBI" id="CHEBI:61694"/>
        <dbReference type="EC" id="3.4.19.13"/>
    </reaction>
</comment>
<proteinExistence type="inferred from homology"/>
<keyword evidence="5 11" id="KW-0378">Hydrolase</keyword>
<feature type="signal peptide" evidence="12">
    <location>
        <begin position="1"/>
        <end position="24"/>
    </location>
</feature>